<proteinExistence type="predicted"/>
<dbReference type="STRING" id="1123010.SAMN02745724_01884"/>
<dbReference type="Proteomes" id="UP000198862">
    <property type="component" value="Unassembled WGS sequence"/>
</dbReference>
<keyword evidence="1" id="KW-0732">Signal</keyword>
<reference evidence="2 3" key="1">
    <citation type="submission" date="2016-10" db="EMBL/GenBank/DDBJ databases">
        <authorList>
            <person name="de Groot N.N."/>
        </authorList>
    </citation>
    <scope>NUCLEOTIDE SEQUENCE [LARGE SCALE GENOMIC DNA]</scope>
    <source>
        <strain evidence="2 3">DSM 6059</strain>
    </source>
</reference>
<dbReference type="OrthoDB" id="5772064at2"/>
<feature type="signal peptide" evidence="1">
    <location>
        <begin position="1"/>
        <end position="24"/>
    </location>
</feature>
<name>A0A1I1JYQ3_9GAMM</name>
<gene>
    <name evidence="2" type="ORF">SAMN02745724_01884</name>
</gene>
<feature type="chain" id="PRO_5011658191" evidence="1">
    <location>
        <begin position="25"/>
        <end position="97"/>
    </location>
</feature>
<dbReference type="AlphaFoldDB" id="A0A1I1JYQ3"/>
<dbReference type="EMBL" id="FOLO01000011">
    <property type="protein sequence ID" value="SFC53062.1"/>
    <property type="molecule type" value="Genomic_DNA"/>
</dbReference>
<evidence type="ECO:0000313" key="2">
    <source>
        <dbReference type="EMBL" id="SFC53062.1"/>
    </source>
</evidence>
<sequence>MKVKKQKGIYIASFIAIFSATTFSLVSHGKQINNQCCPTVYKTQVSISQCQASNKSWFSWLTGNSRSAQFHYLDLLELLSNSENKDQNNSAITSHFK</sequence>
<accession>A0A1I1JYQ3</accession>
<evidence type="ECO:0000313" key="3">
    <source>
        <dbReference type="Proteomes" id="UP000198862"/>
    </source>
</evidence>
<dbReference type="RefSeq" id="WP_091983097.1">
    <property type="nucleotide sequence ID" value="NZ_FOLO01000011.1"/>
</dbReference>
<organism evidence="2 3">
    <name type="scientific">Pseudoalteromonas denitrificans DSM 6059</name>
    <dbReference type="NCBI Taxonomy" id="1123010"/>
    <lineage>
        <taxon>Bacteria</taxon>
        <taxon>Pseudomonadati</taxon>
        <taxon>Pseudomonadota</taxon>
        <taxon>Gammaproteobacteria</taxon>
        <taxon>Alteromonadales</taxon>
        <taxon>Pseudoalteromonadaceae</taxon>
        <taxon>Pseudoalteromonas</taxon>
    </lineage>
</organism>
<protein>
    <submittedName>
        <fullName evidence="2">Uncharacterized protein</fullName>
    </submittedName>
</protein>
<evidence type="ECO:0000256" key="1">
    <source>
        <dbReference type="SAM" id="SignalP"/>
    </source>
</evidence>
<keyword evidence="3" id="KW-1185">Reference proteome</keyword>